<keyword evidence="3" id="KW-1185">Reference proteome</keyword>
<dbReference type="RefSeq" id="WP_330089898.1">
    <property type="nucleotide sequence ID" value="NZ_JAUZMY010000002.1"/>
</dbReference>
<feature type="signal peptide" evidence="1">
    <location>
        <begin position="1"/>
        <end position="22"/>
    </location>
</feature>
<protein>
    <recommendedName>
        <fullName evidence="4">Lipoprotein</fullName>
    </recommendedName>
</protein>
<feature type="chain" id="PRO_5045963957" description="Lipoprotein" evidence="1">
    <location>
        <begin position="23"/>
        <end position="280"/>
    </location>
</feature>
<comment type="caution">
    <text evidence="2">The sequence shown here is derived from an EMBL/GenBank/DDBJ whole genome shotgun (WGS) entry which is preliminary data.</text>
</comment>
<dbReference type="Proteomes" id="UP001356095">
    <property type="component" value="Unassembled WGS sequence"/>
</dbReference>
<evidence type="ECO:0000313" key="3">
    <source>
        <dbReference type="Proteomes" id="UP001356095"/>
    </source>
</evidence>
<gene>
    <name evidence="2" type="ORF">Q8791_02480</name>
</gene>
<dbReference type="Gene3D" id="2.50.20.20">
    <property type="match status" value="1"/>
</dbReference>
<evidence type="ECO:0000256" key="1">
    <source>
        <dbReference type="SAM" id="SignalP"/>
    </source>
</evidence>
<dbReference type="SUPFAM" id="SSF89392">
    <property type="entry name" value="Prokaryotic lipoproteins and lipoprotein localization factors"/>
    <property type="match status" value="1"/>
</dbReference>
<reference evidence="2 3" key="1">
    <citation type="submission" date="2023-08" db="EMBL/GenBank/DDBJ databases">
        <authorList>
            <person name="Girao M."/>
            <person name="Carvalho M.F."/>
        </authorList>
    </citation>
    <scope>NUCLEOTIDE SEQUENCE [LARGE SCALE GENOMIC DNA]</scope>
    <source>
        <strain evidence="2 3">CT-R113</strain>
    </source>
</reference>
<name>A0ABU7K2K3_9ACTN</name>
<evidence type="ECO:0000313" key="2">
    <source>
        <dbReference type="EMBL" id="MEE2036089.1"/>
    </source>
</evidence>
<accession>A0ABU7K2K3</accession>
<dbReference type="InterPro" id="IPR029046">
    <property type="entry name" value="LolA/LolB/LppX"/>
</dbReference>
<proteinExistence type="predicted"/>
<keyword evidence="1" id="KW-0732">Signal</keyword>
<evidence type="ECO:0008006" key="4">
    <source>
        <dbReference type="Google" id="ProtNLM"/>
    </source>
</evidence>
<organism evidence="2 3">
    <name type="scientific">Nocardiopsis codii</name>
    <dbReference type="NCBI Taxonomy" id="3065942"/>
    <lineage>
        <taxon>Bacteria</taxon>
        <taxon>Bacillati</taxon>
        <taxon>Actinomycetota</taxon>
        <taxon>Actinomycetes</taxon>
        <taxon>Streptosporangiales</taxon>
        <taxon>Nocardiopsidaceae</taxon>
        <taxon>Nocardiopsis</taxon>
    </lineage>
</organism>
<dbReference type="PROSITE" id="PS51257">
    <property type="entry name" value="PROKAR_LIPOPROTEIN"/>
    <property type="match status" value="1"/>
</dbReference>
<dbReference type="EMBL" id="JAUZMY010000002">
    <property type="protein sequence ID" value="MEE2036089.1"/>
    <property type="molecule type" value="Genomic_DNA"/>
</dbReference>
<sequence>MKTRTPALITAGTLALALTACGGGAPEETTEAEAVEETEAGGGGIADLLSKLSENTQDVTNYTLDLDLTMPDPELGEIDLTMTYEVMDDPEAAQVTMVMPFLGDMLLELAAMGGEVPDLTAEELGTTVLIVPAEGESLMSNHNGLHEVDTPWARGVQDTADFAPEEMFDISALPDLVGAFAEIDQIEEAGTEEISGVETTLVEGTMTSEEIDALDAEQQLAVQELIGDVSESVDVSIWIDGDGFPMRLDFSDEEADISMVFSALGETSFEIPGEDEITDL</sequence>